<protein>
    <submittedName>
        <fullName evidence="2">DUF3995 domain-containing protein</fullName>
    </submittedName>
</protein>
<reference evidence="2" key="1">
    <citation type="submission" date="2021-04" db="EMBL/GenBank/DDBJ databases">
        <title>Isolation and polyphasic classification of algal microorganism.</title>
        <authorList>
            <person name="Wang S."/>
        </authorList>
    </citation>
    <scope>NUCLEOTIDE SEQUENCE</scope>
    <source>
        <strain evidence="2">720a</strain>
    </source>
</reference>
<dbReference type="Proteomes" id="UP000675284">
    <property type="component" value="Unassembled WGS sequence"/>
</dbReference>
<feature type="transmembrane region" description="Helical" evidence="1">
    <location>
        <begin position="80"/>
        <end position="100"/>
    </location>
</feature>
<dbReference type="InterPro" id="IPR025058">
    <property type="entry name" value="DUF3995"/>
</dbReference>
<accession>A0A941DSA2</accession>
<evidence type="ECO:0000256" key="1">
    <source>
        <dbReference type="SAM" id="Phobius"/>
    </source>
</evidence>
<keyword evidence="3" id="KW-1185">Reference proteome</keyword>
<keyword evidence="1" id="KW-0472">Membrane</keyword>
<name>A0A941DSA2_9BACI</name>
<evidence type="ECO:0000313" key="2">
    <source>
        <dbReference type="EMBL" id="MBR7795755.1"/>
    </source>
</evidence>
<evidence type="ECO:0000313" key="3">
    <source>
        <dbReference type="Proteomes" id="UP000675284"/>
    </source>
</evidence>
<dbReference type="AlphaFoldDB" id="A0A941DSA2"/>
<organism evidence="2 3">
    <name type="scientific">Virgibacillus salarius</name>
    <dbReference type="NCBI Taxonomy" id="447199"/>
    <lineage>
        <taxon>Bacteria</taxon>
        <taxon>Bacillati</taxon>
        <taxon>Bacillota</taxon>
        <taxon>Bacilli</taxon>
        <taxon>Bacillales</taxon>
        <taxon>Bacillaceae</taxon>
        <taxon>Virgibacillus</taxon>
    </lineage>
</organism>
<proteinExistence type="predicted"/>
<dbReference type="Pfam" id="PF13160">
    <property type="entry name" value="DUF3995"/>
    <property type="match status" value="1"/>
</dbReference>
<feature type="transmembrane region" description="Helical" evidence="1">
    <location>
        <begin position="120"/>
        <end position="138"/>
    </location>
</feature>
<gene>
    <name evidence="2" type="ORF">KCX74_06820</name>
</gene>
<feature type="transmembrane region" description="Helical" evidence="1">
    <location>
        <begin position="49"/>
        <end position="68"/>
    </location>
</feature>
<keyword evidence="1" id="KW-0812">Transmembrane</keyword>
<keyword evidence="1" id="KW-1133">Transmembrane helix</keyword>
<dbReference type="EMBL" id="JAGSOT010000015">
    <property type="protein sequence ID" value="MBR7795755.1"/>
    <property type="molecule type" value="Genomic_DNA"/>
</dbReference>
<comment type="caution">
    <text evidence="2">The sequence shown here is derived from an EMBL/GenBank/DDBJ whole genome shotgun (WGS) entry which is preliminary data.</text>
</comment>
<dbReference type="RefSeq" id="WP_026682534.1">
    <property type="nucleotide sequence ID" value="NZ_BAAACY010000027.1"/>
</dbReference>
<sequence>MIFFSIISCLILLLLAFIHVYWAFGGTKGISAVIPQDVHNHHKFTPGKWVTLLVAVCLFSSCFILGIQSSLIPFVKQTKLVSILCFFCFLVFALRGIGDFNYVGLFKKVRRTSFSKMDTIAYTPLCLFLSFTFIYVLMTK</sequence>